<dbReference type="RefSeq" id="WP_084689201.1">
    <property type="nucleotide sequence ID" value="NZ_JAPVER010000020.1"/>
</dbReference>
<evidence type="ECO:0000259" key="1">
    <source>
        <dbReference type="SMART" id="SM00661"/>
    </source>
</evidence>
<dbReference type="EMBL" id="JAPVES010000029">
    <property type="protein sequence ID" value="MCZ3371784.1"/>
    <property type="molecule type" value="Genomic_DNA"/>
</dbReference>
<organism evidence="2 4">
    <name type="scientific">Methanobacterium veterum</name>
    <dbReference type="NCBI Taxonomy" id="408577"/>
    <lineage>
        <taxon>Archaea</taxon>
        <taxon>Methanobacteriati</taxon>
        <taxon>Methanobacteriota</taxon>
        <taxon>Methanomada group</taxon>
        <taxon>Methanobacteria</taxon>
        <taxon>Methanobacteriales</taxon>
        <taxon>Methanobacteriaceae</taxon>
        <taxon>Methanobacterium</taxon>
    </lineage>
</organism>
<protein>
    <recommendedName>
        <fullName evidence="1">DNA-directed RNA polymerase II subunit RPB9-like zinc ribbon domain-containing protein</fullName>
    </recommendedName>
</protein>
<dbReference type="Proteomes" id="UP001068021">
    <property type="component" value="Unassembled WGS sequence"/>
</dbReference>
<proteinExistence type="predicted"/>
<dbReference type="Proteomes" id="UP001074446">
    <property type="component" value="Unassembled WGS sequence"/>
</dbReference>
<dbReference type="AlphaFoldDB" id="A0A9E4ZY61"/>
<dbReference type="InterPro" id="IPR001529">
    <property type="entry name" value="Zn_ribbon_RPB9"/>
</dbReference>
<keyword evidence="4" id="KW-1185">Reference proteome</keyword>
<reference evidence="2" key="1">
    <citation type="submission" date="2022-12" db="EMBL/GenBank/DDBJ databases">
        <title>Reclassification of two methanogenic archaea species isolated from the Kolyma lowland permafrost.</title>
        <authorList>
            <person name="Trubitsyn V.E."/>
            <person name="Rivkina E.M."/>
            <person name="Shcherbakova V.A."/>
        </authorList>
    </citation>
    <scope>NUCLEOTIDE SEQUENCE</scope>
    <source>
        <strain evidence="2">M2</strain>
        <strain evidence="3">MK4</strain>
    </source>
</reference>
<accession>A0A9E4ZY61</accession>
<evidence type="ECO:0000313" key="4">
    <source>
        <dbReference type="Proteomes" id="UP001068021"/>
    </source>
</evidence>
<comment type="caution">
    <text evidence="2">The sequence shown here is derived from an EMBL/GenBank/DDBJ whole genome shotgun (WGS) entry which is preliminary data.</text>
</comment>
<name>A0A9E4ZY61_9EURY</name>
<evidence type="ECO:0000313" key="2">
    <source>
        <dbReference type="EMBL" id="MCZ3366276.1"/>
    </source>
</evidence>
<gene>
    <name evidence="3" type="ORF">O3H35_04000</name>
    <name evidence="2" type="ORF">O3H54_10335</name>
</gene>
<dbReference type="SMART" id="SM00661">
    <property type="entry name" value="RPOL9"/>
    <property type="match status" value="1"/>
</dbReference>
<dbReference type="GO" id="GO:0006351">
    <property type="term" value="P:DNA-templated transcription"/>
    <property type="evidence" value="ECO:0007669"/>
    <property type="project" value="InterPro"/>
</dbReference>
<dbReference type="Pfam" id="PF02150">
    <property type="entry name" value="Zn_ribbon_RPB9"/>
    <property type="match status" value="1"/>
</dbReference>
<evidence type="ECO:0000313" key="3">
    <source>
        <dbReference type="EMBL" id="MCZ3371784.1"/>
    </source>
</evidence>
<feature type="domain" description="DNA-directed RNA polymerase II subunit RPB9-like zinc ribbon" evidence="1">
    <location>
        <begin position="2"/>
        <end position="42"/>
    </location>
</feature>
<sequence>MKFCPECDMVMLPQDDYMVCRACGYRVPLNPESSSSYDVDQKFSKSG</sequence>
<dbReference type="EMBL" id="JAPVER010000020">
    <property type="protein sequence ID" value="MCZ3366276.1"/>
    <property type="molecule type" value="Genomic_DNA"/>
</dbReference>